<comment type="pathway">
    <text evidence="4">Cofactor biosynthesis; adenosylcobalamin biosynthesis; adenosylcobalamin from cob(II)yrinate a,c-diamide: step 2/7.</text>
</comment>
<dbReference type="EC" id="2.5.1.17" evidence="4"/>
<evidence type="ECO:0000256" key="4">
    <source>
        <dbReference type="RuleBase" id="RU366026"/>
    </source>
</evidence>
<comment type="catalytic activity">
    <reaction evidence="4">
        <text>2 cob(II)yrinate a,c diamide + reduced [electron-transfer flavoprotein] + 2 ATP = 2 adenosylcob(III)yrinate a,c-diamide + 2 triphosphate + oxidized [electron-transfer flavoprotein] + 3 H(+)</text>
        <dbReference type="Rhea" id="RHEA:11528"/>
        <dbReference type="Rhea" id="RHEA-COMP:10685"/>
        <dbReference type="Rhea" id="RHEA-COMP:10686"/>
        <dbReference type="ChEBI" id="CHEBI:15378"/>
        <dbReference type="ChEBI" id="CHEBI:18036"/>
        <dbReference type="ChEBI" id="CHEBI:30616"/>
        <dbReference type="ChEBI" id="CHEBI:57692"/>
        <dbReference type="ChEBI" id="CHEBI:58307"/>
        <dbReference type="ChEBI" id="CHEBI:58503"/>
        <dbReference type="ChEBI" id="CHEBI:58537"/>
        <dbReference type="EC" id="2.5.1.17"/>
    </reaction>
</comment>
<dbReference type="InterPro" id="IPR036451">
    <property type="entry name" value="CblAdoTrfase-like_sf"/>
</dbReference>
<evidence type="ECO:0000313" key="7">
    <source>
        <dbReference type="Proteomes" id="UP001476282"/>
    </source>
</evidence>
<comment type="caution">
    <text evidence="6">The sequence shown here is derived from an EMBL/GenBank/DDBJ whole genome shotgun (WGS) entry which is preliminary data.</text>
</comment>
<evidence type="ECO:0000313" key="6">
    <source>
        <dbReference type="EMBL" id="GAA5481601.1"/>
    </source>
</evidence>
<dbReference type="Pfam" id="PF01923">
    <property type="entry name" value="Cob_adeno_trans"/>
    <property type="match status" value="1"/>
</dbReference>
<evidence type="ECO:0000259" key="5">
    <source>
        <dbReference type="Pfam" id="PF01923"/>
    </source>
</evidence>
<comment type="similarity">
    <text evidence="4">Belongs to the Cob(I)alamin adenosyltransferase family.</text>
</comment>
<proteinExistence type="inferred from homology"/>
<feature type="domain" description="Cobalamin adenosyltransferase-like" evidence="5">
    <location>
        <begin position="3"/>
        <end position="173"/>
    </location>
</feature>
<dbReference type="EMBL" id="BAABRI010000004">
    <property type="protein sequence ID" value="GAA5481601.1"/>
    <property type="molecule type" value="Genomic_DNA"/>
</dbReference>
<name>A0ABP9UIZ2_9BACT</name>
<keyword evidence="3 4" id="KW-0067">ATP-binding</keyword>
<keyword evidence="7" id="KW-1185">Reference proteome</keyword>
<dbReference type="PANTHER" id="PTHR12213:SF0">
    <property type="entry name" value="CORRINOID ADENOSYLTRANSFERASE MMAB"/>
    <property type="match status" value="1"/>
</dbReference>
<keyword evidence="4" id="KW-0169">Cobalamin biosynthesis</keyword>
<dbReference type="PANTHER" id="PTHR12213">
    <property type="entry name" value="CORRINOID ADENOSYLTRANSFERASE"/>
    <property type="match status" value="1"/>
</dbReference>
<evidence type="ECO:0000256" key="3">
    <source>
        <dbReference type="ARBA" id="ARBA00022840"/>
    </source>
</evidence>
<dbReference type="InterPro" id="IPR016030">
    <property type="entry name" value="CblAdoTrfase-like"/>
</dbReference>
<reference evidence="6 7" key="1">
    <citation type="submission" date="2024-02" db="EMBL/GenBank/DDBJ databases">
        <title>Haloferula sargassicola NBRC 104335.</title>
        <authorList>
            <person name="Ichikawa N."/>
            <person name="Katano-Makiyama Y."/>
            <person name="Hidaka K."/>
        </authorList>
    </citation>
    <scope>NUCLEOTIDE SEQUENCE [LARGE SCALE GENOMIC DNA]</scope>
    <source>
        <strain evidence="6 7">NBRC 104335</strain>
    </source>
</reference>
<sequence length="174" mass="19511">MKIVTKRGDNGETDLLFGKRMSKTCLRAETLGAIDELNSALGLGRAAGLSAEVEEIVDRVQAKLVGLMGQLATLPEDMERYEKQGFDKVGPEDIAWLDERAEDFQQREIRFDGWARPGAEGSMAKAGLDFARAIARRAERRVWELHESGEPVPEEVRKFFNRLSDLCWLMARAG</sequence>
<evidence type="ECO:0000256" key="2">
    <source>
        <dbReference type="ARBA" id="ARBA00022741"/>
    </source>
</evidence>
<keyword evidence="2 4" id="KW-0547">Nucleotide-binding</keyword>
<dbReference type="NCBIfam" id="TIGR00636">
    <property type="entry name" value="PduO_Nterm"/>
    <property type="match status" value="1"/>
</dbReference>
<organism evidence="6 7">
    <name type="scientific">Haloferula sargassicola</name>
    <dbReference type="NCBI Taxonomy" id="490096"/>
    <lineage>
        <taxon>Bacteria</taxon>
        <taxon>Pseudomonadati</taxon>
        <taxon>Verrucomicrobiota</taxon>
        <taxon>Verrucomicrobiia</taxon>
        <taxon>Verrucomicrobiales</taxon>
        <taxon>Verrucomicrobiaceae</taxon>
        <taxon>Haloferula</taxon>
    </lineage>
</organism>
<dbReference type="Proteomes" id="UP001476282">
    <property type="component" value="Unassembled WGS sequence"/>
</dbReference>
<dbReference type="Gene3D" id="1.20.1200.10">
    <property type="entry name" value="Cobalamin adenosyltransferase-like"/>
    <property type="match status" value="1"/>
</dbReference>
<keyword evidence="1 4" id="KW-0808">Transferase</keyword>
<accession>A0ABP9UIZ2</accession>
<evidence type="ECO:0000256" key="1">
    <source>
        <dbReference type="ARBA" id="ARBA00022679"/>
    </source>
</evidence>
<comment type="catalytic activity">
    <reaction evidence="4">
        <text>2 cob(II)alamin + reduced [electron-transfer flavoprotein] + 2 ATP = 2 adenosylcob(III)alamin + 2 triphosphate + oxidized [electron-transfer flavoprotein] + 3 H(+)</text>
        <dbReference type="Rhea" id="RHEA:28671"/>
        <dbReference type="Rhea" id="RHEA-COMP:10685"/>
        <dbReference type="Rhea" id="RHEA-COMP:10686"/>
        <dbReference type="ChEBI" id="CHEBI:15378"/>
        <dbReference type="ChEBI" id="CHEBI:16304"/>
        <dbReference type="ChEBI" id="CHEBI:18036"/>
        <dbReference type="ChEBI" id="CHEBI:18408"/>
        <dbReference type="ChEBI" id="CHEBI:30616"/>
        <dbReference type="ChEBI" id="CHEBI:57692"/>
        <dbReference type="ChEBI" id="CHEBI:58307"/>
        <dbReference type="EC" id="2.5.1.17"/>
    </reaction>
</comment>
<dbReference type="SUPFAM" id="SSF89028">
    <property type="entry name" value="Cobalamin adenosyltransferase-like"/>
    <property type="match status" value="1"/>
</dbReference>
<protein>
    <recommendedName>
        <fullName evidence="4">Corrinoid adenosyltransferase</fullName>
        <ecNumber evidence="4">2.5.1.17</ecNumber>
    </recommendedName>
    <alternativeName>
        <fullName evidence="4">Cob(II)alamin adenosyltransferase</fullName>
    </alternativeName>
    <alternativeName>
        <fullName evidence="4">Cob(II)yrinic acid a,c-diamide adenosyltransferase</fullName>
    </alternativeName>
    <alternativeName>
        <fullName evidence="4">Cobinamide/cobalamin adenosyltransferase</fullName>
    </alternativeName>
</protein>
<gene>
    <name evidence="6" type="primary">yvqK</name>
    <name evidence="6" type="ORF">Hsar01_00812</name>
</gene>
<dbReference type="InterPro" id="IPR029499">
    <property type="entry name" value="PduO-typ"/>
</dbReference>
<dbReference type="RefSeq" id="WP_353565753.1">
    <property type="nucleotide sequence ID" value="NZ_BAABRI010000004.1"/>
</dbReference>